<organism evidence="2 3">
    <name type="scientific">Helcobacillus massiliensis</name>
    <dbReference type="NCBI Taxonomy" id="521392"/>
    <lineage>
        <taxon>Bacteria</taxon>
        <taxon>Bacillati</taxon>
        <taxon>Actinomycetota</taxon>
        <taxon>Actinomycetes</taxon>
        <taxon>Micrococcales</taxon>
        <taxon>Dermabacteraceae</taxon>
        <taxon>Helcobacillus</taxon>
    </lineage>
</organism>
<dbReference type="Proteomes" id="UP000568050">
    <property type="component" value="Unassembled WGS sequence"/>
</dbReference>
<name>A0A839QTC8_9MICO</name>
<reference evidence="2 3" key="1">
    <citation type="submission" date="2020-08" db="EMBL/GenBank/DDBJ databases">
        <title>Sequencing the genomes of 1000 actinobacteria strains.</title>
        <authorList>
            <person name="Klenk H.-P."/>
        </authorList>
    </citation>
    <scope>NUCLEOTIDE SEQUENCE [LARGE SCALE GENOMIC DNA]</scope>
    <source>
        <strain evidence="2 3">DSM 23040</strain>
    </source>
</reference>
<dbReference type="AlphaFoldDB" id="A0A839QTC8"/>
<keyword evidence="3" id="KW-1185">Reference proteome</keyword>
<keyword evidence="1" id="KW-0472">Membrane</keyword>
<evidence type="ECO:0000313" key="3">
    <source>
        <dbReference type="Proteomes" id="UP000568050"/>
    </source>
</evidence>
<accession>A0A839QTC8</accession>
<proteinExistence type="predicted"/>
<keyword evidence="1" id="KW-0812">Transmembrane</keyword>
<dbReference type="RefSeq" id="WP_183375516.1">
    <property type="nucleotide sequence ID" value="NZ_CBCSFZ010000001.1"/>
</dbReference>
<sequence length="59" mass="6248">MQPLRIAFLVIAVLGVLLSAAARLLGLPPEVVRRLRIIGLSAALFGIAGFWVLALASDH</sequence>
<dbReference type="EMBL" id="JACHWP010000002">
    <property type="protein sequence ID" value="MBB3022888.1"/>
    <property type="molecule type" value="Genomic_DNA"/>
</dbReference>
<evidence type="ECO:0000256" key="1">
    <source>
        <dbReference type="SAM" id="Phobius"/>
    </source>
</evidence>
<protein>
    <submittedName>
        <fullName evidence="2">Uncharacterized protein</fullName>
    </submittedName>
</protein>
<feature type="transmembrane region" description="Helical" evidence="1">
    <location>
        <begin position="37"/>
        <end position="56"/>
    </location>
</feature>
<keyword evidence="1" id="KW-1133">Transmembrane helix</keyword>
<gene>
    <name evidence="2" type="ORF">FHX50_001171</name>
</gene>
<evidence type="ECO:0000313" key="2">
    <source>
        <dbReference type="EMBL" id="MBB3022888.1"/>
    </source>
</evidence>
<comment type="caution">
    <text evidence="2">The sequence shown here is derived from an EMBL/GenBank/DDBJ whole genome shotgun (WGS) entry which is preliminary data.</text>
</comment>